<dbReference type="VEuPathDB" id="FungiDB:RhiirA1_436050"/>
<name>A0A2N0SJJ9_9GLOM</name>
<accession>A0A2N0SJJ9</accession>
<protein>
    <submittedName>
        <fullName evidence="2">Uncharacterized protein</fullName>
    </submittedName>
</protein>
<gene>
    <name evidence="2" type="ORF">RhiirA1_436050</name>
</gene>
<dbReference type="Proteomes" id="UP000232688">
    <property type="component" value="Unassembled WGS sequence"/>
</dbReference>
<dbReference type="VEuPathDB" id="FungiDB:FUN_021480"/>
<evidence type="ECO:0000313" key="3">
    <source>
        <dbReference type="Proteomes" id="UP000232688"/>
    </source>
</evidence>
<evidence type="ECO:0000313" key="2">
    <source>
        <dbReference type="EMBL" id="PKC75734.1"/>
    </source>
</evidence>
<evidence type="ECO:0000256" key="1">
    <source>
        <dbReference type="SAM" id="SignalP"/>
    </source>
</evidence>
<reference evidence="2 3" key="2">
    <citation type="submission" date="2017-10" db="EMBL/GenBank/DDBJ databases">
        <title>Genome analyses suggest a sexual origin of heterokaryosis in a supposedly ancient asexual fungus.</title>
        <authorList>
            <person name="Corradi N."/>
            <person name="Sedzielewska K."/>
            <person name="Noel J."/>
            <person name="Charron P."/>
            <person name="Farinelli L."/>
            <person name="Marton T."/>
            <person name="Kruger M."/>
            <person name="Pelin A."/>
            <person name="Brachmann A."/>
            <person name="Corradi N."/>
        </authorList>
    </citation>
    <scope>NUCLEOTIDE SEQUENCE [LARGE SCALE GENOMIC DNA]</scope>
    <source>
        <strain evidence="2 3">A1</strain>
    </source>
</reference>
<organism evidence="2 3">
    <name type="scientific">Rhizophagus irregularis</name>
    <dbReference type="NCBI Taxonomy" id="588596"/>
    <lineage>
        <taxon>Eukaryota</taxon>
        <taxon>Fungi</taxon>
        <taxon>Fungi incertae sedis</taxon>
        <taxon>Mucoromycota</taxon>
        <taxon>Glomeromycotina</taxon>
        <taxon>Glomeromycetes</taxon>
        <taxon>Glomerales</taxon>
        <taxon>Glomeraceae</taxon>
        <taxon>Rhizophagus</taxon>
    </lineage>
</organism>
<feature type="signal peptide" evidence="1">
    <location>
        <begin position="1"/>
        <end position="20"/>
    </location>
</feature>
<dbReference type="EMBL" id="LLXH01000017">
    <property type="protein sequence ID" value="PKC75734.1"/>
    <property type="molecule type" value="Genomic_DNA"/>
</dbReference>
<dbReference type="VEuPathDB" id="FungiDB:RhiirFUN_015479"/>
<sequence>MSKTILVTVLLSSHTTFVELTISSKLDVLTGHSKMGVTTSDLRNSRQYNWPRHFVRRSLPPIKRYSTNANEKAHEAISKDVKMQDVFKYRGAGAGGFFSVWGMVHISITSTIKPIEKKLGKLDTLSDDVSFIKGYLSIERKTENQKTEGQAIKD</sequence>
<reference evidence="2 3" key="1">
    <citation type="submission" date="2017-10" db="EMBL/GenBank/DDBJ databases">
        <title>Extensive intraspecific genome diversity in a model arbuscular mycorrhizal fungus.</title>
        <authorList>
            <person name="Chen E.C.H."/>
            <person name="Morin E."/>
            <person name="Baudet D."/>
            <person name="Noel J."/>
            <person name="Ndikumana S."/>
            <person name="Charron P."/>
            <person name="St-Onge C."/>
            <person name="Giorgi J."/>
            <person name="Grigoriev I.V."/>
            <person name="Roux C."/>
            <person name="Martin F.M."/>
            <person name="Corradi N."/>
        </authorList>
    </citation>
    <scope>NUCLEOTIDE SEQUENCE [LARGE SCALE GENOMIC DNA]</scope>
    <source>
        <strain evidence="2 3">A1</strain>
    </source>
</reference>
<comment type="caution">
    <text evidence="2">The sequence shown here is derived from an EMBL/GenBank/DDBJ whole genome shotgun (WGS) entry which is preliminary data.</text>
</comment>
<proteinExistence type="predicted"/>
<dbReference type="AlphaFoldDB" id="A0A2N0SJJ9"/>
<keyword evidence="1" id="KW-0732">Signal</keyword>
<feature type="chain" id="PRO_5014955532" evidence="1">
    <location>
        <begin position="21"/>
        <end position="154"/>
    </location>
</feature>